<dbReference type="NCBIfam" id="TIGR02937">
    <property type="entry name" value="sigma70-ECF"/>
    <property type="match status" value="1"/>
</dbReference>
<name>A0A7C3UND6_UNCW3</name>
<dbReference type="Gene3D" id="1.10.10.10">
    <property type="entry name" value="Winged helix-like DNA-binding domain superfamily/Winged helix DNA-binding domain"/>
    <property type="match status" value="2"/>
</dbReference>
<dbReference type="EMBL" id="DTMQ01000008">
    <property type="protein sequence ID" value="HGE98563.1"/>
    <property type="molecule type" value="Genomic_DNA"/>
</dbReference>
<feature type="domain" description="RNA polymerase sigma-70 region 3" evidence="6">
    <location>
        <begin position="127"/>
        <end position="179"/>
    </location>
</feature>
<evidence type="ECO:0000259" key="6">
    <source>
        <dbReference type="Pfam" id="PF04539"/>
    </source>
</evidence>
<dbReference type="InterPro" id="IPR014284">
    <property type="entry name" value="RNA_pol_sigma-70_dom"/>
</dbReference>
<evidence type="ECO:0000256" key="3">
    <source>
        <dbReference type="ARBA" id="ARBA00023125"/>
    </source>
</evidence>
<dbReference type="Pfam" id="PF00140">
    <property type="entry name" value="Sigma70_r1_2"/>
    <property type="match status" value="1"/>
</dbReference>
<keyword evidence="2" id="KW-0731">Sigma factor</keyword>
<dbReference type="GO" id="GO:0006352">
    <property type="term" value="P:DNA-templated transcription initiation"/>
    <property type="evidence" value="ECO:0007669"/>
    <property type="project" value="InterPro"/>
</dbReference>
<dbReference type="SUPFAM" id="SSF88946">
    <property type="entry name" value="Sigma2 domain of RNA polymerase sigma factors"/>
    <property type="match status" value="1"/>
</dbReference>
<dbReference type="InterPro" id="IPR013324">
    <property type="entry name" value="RNA_pol_sigma_r3/r4-like"/>
</dbReference>
<dbReference type="InterPro" id="IPR036388">
    <property type="entry name" value="WH-like_DNA-bd_sf"/>
</dbReference>
<feature type="domain" description="RNA polymerase sigma-70 region 2" evidence="7">
    <location>
        <begin position="47"/>
        <end position="114"/>
    </location>
</feature>
<dbReference type="SUPFAM" id="SSF88659">
    <property type="entry name" value="Sigma3 and sigma4 domains of RNA polymerase sigma factors"/>
    <property type="match status" value="2"/>
</dbReference>
<dbReference type="InterPro" id="IPR007630">
    <property type="entry name" value="RNA_pol_sigma70_r4"/>
</dbReference>
<evidence type="ECO:0000313" key="9">
    <source>
        <dbReference type="EMBL" id="HGE98563.1"/>
    </source>
</evidence>
<dbReference type="Gene3D" id="1.20.120.1810">
    <property type="match status" value="1"/>
</dbReference>
<dbReference type="InterPro" id="IPR000943">
    <property type="entry name" value="RNA_pol_sigma70"/>
</dbReference>
<dbReference type="Pfam" id="PF04545">
    <property type="entry name" value="Sigma70_r4"/>
    <property type="match status" value="1"/>
</dbReference>
<keyword evidence="3" id="KW-0238">DNA-binding</keyword>
<dbReference type="GO" id="GO:0016987">
    <property type="term" value="F:sigma factor activity"/>
    <property type="evidence" value="ECO:0007669"/>
    <property type="project" value="UniProtKB-KW"/>
</dbReference>
<keyword evidence="4" id="KW-0804">Transcription</keyword>
<evidence type="ECO:0000256" key="1">
    <source>
        <dbReference type="ARBA" id="ARBA00023015"/>
    </source>
</evidence>
<comment type="caution">
    <text evidence="9">The sequence shown here is derived from an EMBL/GenBank/DDBJ whole genome shotgun (WGS) entry which is preliminary data.</text>
</comment>
<dbReference type="InterPro" id="IPR013325">
    <property type="entry name" value="RNA_pol_sigma_r2"/>
</dbReference>
<dbReference type="GO" id="GO:0003677">
    <property type="term" value="F:DNA binding"/>
    <property type="evidence" value="ECO:0007669"/>
    <property type="project" value="UniProtKB-KW"/>
</dbReference>
<sequence>MIMEPKIEKSFLPYLKEVAKYDLLTPEEEKNYLSRCKEGDNSARERLILSYQKLVVSLAKRYVRSGIPLADLVNEGNIGLMEAIRDFNPKKRMSFSLFARFRINYRLLRALEDRGIVRIPPMKKLQIKKLLDLIPKLTVSLGRAPTREELAESLRLSPLEVEELLVLSENPFISLDQRQEAGKSSRTGRELSEVLLNPSFPSPEEILKRKEIQEEIKSALSTLQPREREVVERYFGLQDFKPQTLQKIGKAMGVSRELVRQIKKQALKKLRKRIKSEDLRFIFGFE</sequence>
<evidence type="ECO:0000259" key="8">
    <source>
        <dbReference type="Pfam" id="PF04545"/>
    </source>
</evidence>
<dbReference type="PIRSF" id="PIRSF000770">
    <property type="entry name" value="RNA_pol_sigma-SigE/K"/>
    <property type="match status" value="1"/>
</dbReference>
<organism evidence="9">
    <name type="scientific">candidate division WOR-3 bacterium</name>
    <dbReference type="NCBI Taxonomy" id="2052148"/>
    <lineage>
        <taxon>Bacteria</taxon>
        <taxon>Bacteria division WOR-3</taxon>
    </lineage>
</organism>
<proteinExistence type="predicted"/>
<evidence type="ECO:0000256" key="4">
    <source>
        <dbReference type="ARBA" id="ARBA00023163"/>
    </source>
</evidence>
<dbReference type="InterPro" id="IPR050239">
    <property type="entry name" value="Sigma-70_RNA_pol_init_factors"/>
</dbReference>
<accession>A0A7C3UND6</accession>
<evidence type="ECO:0000259" key="5">
    <source>
        <dbReference type="Pfam" id="PF00140"/>
    </source>
</evidence>
<dbReference type="Pfam" id="PF04542">
    <property type="entry name" value="Sigma70_r2"/>
    <property type="match status" value="1"/>
</dbReference>
<evidence type="ECO:0000259" key="7">
    <source>
        <dbReference type="Pfam" id="PF04542"/>
    </source>
</evidence>
<dbReference type="CDD" id="cd06171">
    <property type="entry name" value="Sigma70_r4"/>
    <property type="match status" value="1"/>
</dbReference>
<reference evidence="9" key="1">
    <citation type="journal article" date="2020" name="mSystems">
        <title>Genome- and Community-Level Interaction Insights into Carbon Utilization and Element Cycling Functions of Hydrothermarchaeota in Hydrothermal Sediment.</title>
        <authorList>
            <person name="Zhou Z."/>
            <person name="Liu Y."/>
            <person name="Xu W."/>
            <person name="Pan J."/>
            <person name="Luo Z.H."/>
            <person name="Li M."/>
        </authorList>
    </citation>
    <scope>NUCLEOTIDE SEQUENCE [LARGE SCALE GENOMIC DNA]</scope>
    <source>
        <strain evidence="9">SpSt-906</strain>
    </source>
</reference>
<dbReference type="PANTHER" id="PTHR30603:SF47">
    <property type="entry name" value="RNA POLYMERASE SIGMA FACTOR SIGD, CHLOROPLASTIC"/>
    <property type="match status" value="1"/>
</dbReference>
<dbReference type="PANTHER" id="PTHR30603">
    <property type="entry name" value="RNA POLYMERASE SIGMA FACTOR RPO"/>
    <property type="match status" value="1"/>
</dbReference>
<gene>
    <name evidence="9" type="ORF">ENX07_00610</name>
</gene>
<protein>
    <submittedName>
        <fullName evidence="9">RNA polymerase sigma factor RpoD/SigA</fullName>
    </submittedName>
</protein>
<feature type="domain" description="RNA polymerase sigma-70 region 4" evidence="8">
    <location>
        <begin position="219"/>
        <end position="272"/>
    </location>
</feature>
<dbReference type="InterPro" id="IPR007627">
    <property type="entry name" value="RNA_pol_sigma70_r2"/>
</dbReference>
<dbReference type="AlphaFoldDB" id="A0A7C3UND6"/>
<evidence type="ECO:0000256" key="2">
    <source>
        <dbReference type="ARBA" id="ARBA00023082"/>
    </source>
</evidence>
<feature type="domain" description="RNA polymerase sigma-70 region 1.2" evidence="5">
    <location>
        <begin position="14"/>
        <end position="30"/>
    </location>
</feature>
<dbReference type="InterPro" id="IPR007624">
    <property type="entry name" value="RNA_pol_sigma70_r3"/>
</dbReference>
<keyword evidence="1" id="KW-0805">Transcription regulation</keyword>
<dbReference type="PRINTS" id="PR00046">
    <property type="entry name" value="SIGMA70FCT"/>
</dbReference>
<dbReference type="Pfam" id="PF04539">
    <property type="entry name" value="Sigma70_r3"/>
    <property type="match status" value="1"/>
</dbReference>
<dbReference type="InterPro" id="IPR009042">
    <property type="entry name" value="RNA_pol_sigma70_r1_2"/>
</dbReference>